<keyword evidence="3" id="KW-1185">Reference proteome</keyword>
<dbReference type="InterPro" id="IPR006640">
    <property type="entry name" value="SprT-like_domain"/>
</dbReference>
<evidence type="ECO:0000313" key="2">
    <source>
        <dbReference type="EMBL" id="ASU00396.1"/>
    </source>
</evidence>
<name>A0A223LET6_9CAUD</name>
<sequence>MWEDSMISETLKKKIISYYNERVKFAREYYKDHKLLRFNVVNSYSLRFTNHKSYVGQCNGKDRTIDLSLYYLRYMTWDGIADVINHELAHWIDDRDVHGAYWKAAAVVMGANPTRLVQHDHMSRPWLIMFGDEIVGTSEEDIKDIGGRYIRRRKKETLGNLTCVPNPDSIDNSIYGE</sequence>
<proteinExistence type="predicted"/>
<accession>A0A223LET6</accession>
<dbReference type="Proteomes" id="UP000226092">
    <property type="component" value="Segment"/>
</dbReference>
<dbReference type="GeneID" id="55604523"/>
<dbReference type="Pfam" id="PF10263">
    <property type="entry name" value="SprT-like"/>
    <property type="match status" value="1"/>
</dbReference>
<reference evidence="2 3" key="1">
    <citation type="submission" date="2017-07" db="EMBL/GenBank/DDBJ databases">
        <title>In vitro design and evaluation of phage cocktails against multidrug-resistant Aeromonas salmonicida.</title>
        <authorList>
            <person name="Chen L."/>
            <person name="Yuan S."/>
            <person name="Ma Y."/>
        </authorList>
    </citation>
    <scope>NUCLEOTIDE SEQUENCE [LARGE SCALE GENOMIC DNA]</scope>
</reference>
<evidence type="ECO:0000259" key="1">
    <source>
        <dbReference type="Pfam" id="PF10263"/>
    </source>
</evidence>
<organism evidence="2 3">
    <name type="scientific">Aeromonas phage AS-zj</name>
    <dbReference type="NCBI Taxonomy" id="2024208"/>
    <lineage>
        <taxon>Viruses</taxon>
        <taxon>Duplodnaviria</taxon>
        <taxon>Heunggongvirae</taxon>
        <taxon>Uroviricota</taxon>
        <taxon>Caudoviricetes</taxon>
        <taxon>Pantevenvirales</taxon>
        <taxon>Straboviridae</taxon>
        <taxon>Emmerichvirinae</taxon>
        <taxon>Ceceduovirus</taxon>
        <taxon>Ceceduovirus aszj</taxon>
    </lineage>
</organism>
<dbReference type="EMBL" id="MF448340">
    <property type="protein sequence ID" value="ASU00396.1"/>
    <property type="molecule type" value="Genomic_DNA"/>
</dbReference>
<evidence type="ECO:0000313" key="3">
    <source>
        <dbReference type="Proteomes" id="UP000226092"/>
    </source>
</evidence>
<dbReference type="KEGG" id="vg:55604523"/>
<dbReference type="RefSeq" id="YP_009834456.1">
    <property type="nucleotide sequence ID" value="NC_048673.1"/>
</dbReference>
<protein>
    <recommendedName>
        <fullName evidence="1">SprT-like domain-containing protein</fullName>
    </recommendedName>
</protein>
<feature type="domain" description="SprT-like" evidence="1">
    <location>
        <begin position="42"/>
        <end position="111"/>
    </location>
</feature>
<dbReference type="GO" id="GO:0006950">
    <property type="term" value="P:response to stress"/>
    <property type="evidence" value="ECO:0007669"/>
    <property type="project" value="UniProtKB-ARBA"/>
</dbReference>
<dbReference type="Gene3D" id="3.30.2010.10">
    <property type="entry name" value="Metalloproteases ('zincins'), catalytic domain"/>
    <property type="match status" value="1"/>
</dbReference>